<dbReference type="Pfam" id="PF00069">
    <property type="entry name" value="Pkinase"/>
    <property type="match status" value="1"/>
</dbReference>
<evidence type="ECO:0000256" key="3">
    <source>
        <dbReference type="PROSITE-ProRule" id="PRU10141"/>
    </source>
</evidence>
<dbReference type="GO" id="GO:0005737">
    <property type="term" value="C:cytoplasm"/>
    <property type="evidence" value="ECO:0007669"/>
    <property type="project" value="TreeGrafter"/>
</dbReference>
<dbReference type="Proteomes" id="UP000193560">
    <property type="component" value="Unassembled WGS sequence"/>
</dbReference>
<keyword evidence="1 3" id="KW-0547">Nucleotide-binding</keyword>
<evidence type="ECO:0000256" key="1">
    <source>
        <dbReference type="ARBA" id="ARBA00022741"/>
    </source>
</evidence>
<dbReference type="GO" id="GO:0004674">
    <property type="term" value="F:protein serine/threonine kinase activity"/>
    <property type="evidence" value="ECO:0007669"/>
    <property type="project" value="UniProtKB-KW"/>
</dbReference>
<feature type="domain" description="Protein kinase" evidence="5">
    <location>
        <begin position="1"/>
        <end position="278"/>
    </location>
</feature>
<sequence>MLNEIGRGVHGKVKLAQHVDSHTLVVSWAIKIIDKHKKKRHYSLLRASSSDQHPFHQDHDLSVRREMMILQKCHHPNIIQLLEIIDDHHSRKLYMVLEYTEGGAIAWRDDQDQPVLSKKESRRMFKDIVNGLDYLHERGIIHRDIKPANLLLTKNKVVKISDFGVSFDLSRDDPRGLMETVGTPAFFAPELCRASPIPPTHAMDVWSLGVTLYCFIFGLCPFMAPTEFELFELIPTVLVTFPPTSDDQQQDPALVELILALLTKDPEDRITLKQVQVR</sequence>
<dbReference type="EMBL" id="MCGE01000049">
    <property type="protein sequence ID" value="ORZ04614.1"/>
    <property type="molecule type" value="Genomic_DNA"/>
</dbReference>
<comment type="similarity">
    <text evidence="4">Belongs to the protein kinase superfamily.</text>
</comment>
<dbReference type="PANTHER" id="PTHR24346">
    <property type="entry name" value="MAP/MICROTUBULE AFFINITY-REGULATING KINASE"/>
    <property type="match status" value="1"/>
</dbReference>
<dbReference type="CDD" id="cd14008">
    <property type="entry name" value="STKc_LKB1_CaMKK"/>
    <property type="match status" value="1"/>
</dbReference>
<evidence type="ECO:0000259" key="5">
    <source>
        <dbReference type="PROSITE" id="PS50011"/>
    </source>
</evidence>
<keyword evidence="4" id="KW-0723">Serine/threonine-protein kinase</keyword>
<dbReference type="OrthoDB" id="68483at2759"/>
<dbReference type="InterPro" id="IPR011009">
    <property type="entry name" value="Kinase-like_dom_sf"/>
</dbReference>
<evidence type="ECO:0000313" key="6">
    <source>
        <dbReference type="EMBL" id="ORZ04614.1"/>
    </source>
</evidence>
<keyword evidence="7" id="KW-1185">Reference proteome</keyword>
<keyword evidence="6" id="KW-0418">Kinase</keyword>
<organism evidence="6 7">
    <name type="scientific">Absidia repens</name>
    <dbReference type="NCBI Taxonomy" id="90262"/>
    <lineage>
        <taxon>Eukaryota</taxon>
        <taxon>Fungi</taxon>
        <taxon>Fungi incertae sedis</taxon>
        <taxon>Mucoromycota</taxon>
        <taxon>Mucoromycotina</taxon>
        <taxon>Mucoromycetes</taxon>
        <taxon>Mucorales</taxon>
        <taxon>Cunninghamellaceae</taxon>
        <taxon>Absidia</taxon>
    </lineage>
</organism>
<dbReference type="STRING" id="90262.A0A1X2HXJ7"/>
<comment type="caution">
    <text evidence="6">The sequence shown here is derived from an EMBL/GenBank/DDBJ whole genome shotgun (WGS) entry which is preliminary data.</text>
</comment>
<dbReference type="PROSITE" id="PS00108">
    <property type="entry name" value="PROTEIN_KINASE_ST"/>
    <property type="match status" value="1"/>
</dbReference>
<name>A0A1X2HXJ7_9FUNG</name>
<keyword evidence="2 3" id="KW-0067">ATP-binding</keyword>
<dbReference type="SMART" id="SM00220">
    <property type="entry name" value="S_TKc"/>
    <property type="match status" value="1"/>
</dbReference>
<dbReference type="PANTHER" id="PTHR24346:SF77">
    <property type="entry name" value="SERINE THREONINE PROTEIN KINASE"/>
    <property type="match status" value="1"/>
</dbReference>
<dbReference type="PROSITE" id="PS00107">
    <property type="entry name" value="PROTEIN_KINASE_ATP"/>
    <property type="match status" value="1"/>
</dbReference>
<dbReference type="InterPro" id="IPR008271">
    <property type="entry name" value="Ser/Thr_kinase_AS"/>
</dbReference>
<dbReference type="InterPro" id="IPR000719">
    <property type="entry name" value="Prot_kinase_dom"/>
</dbReference>
<protein>
    <submittedName>
        <fullName evidence="6">Kinase-like domain-containing protein</fullName>
    </submittedName>
</protein>
<keyword evidence="6" id="KW-0808">Transferase</keyword>
<gene>
    <name evidence="6" type="ORF">BCR42DRAFT_338613</name>
</gene>
<dbReference type="PROSITE" id="PS50011">
    <property type="entry name" value="PROTEIN_KINASE_DOM"/>
    <property type="match status" value="1"/>
</dbReference>
<feature type="binding site" evidence="3">
    <location>
        <position position="31"/>
    </location>
    <ligand>
        <name>ATP</name>
        <dbReference type="ChEBI" id="CHEBI:30616"/>
    </ligand>
</feature>
<evidence type="ECO:0000313" key="7">
    <source>
        <dbReference type="Proteomes" id="UP000193560"/>
    </source>
</evidence>
<evidence type="ECO:0000256" key="2">
    <source>
        <dbReference type="ARBA" id="ARBA00022840"/>
    </source>
</evidence>
<proteinExistence type="inferred from homology"/>
<accession>A0A1X2HXJ7</accession>
<dbReference type="Gene3D" id="1.10.510.10">
    <property type="entry name" value="Transferase(Phosphotransferase) domain 1"/>
    <property type="match status" value="1"/>
</dbReference>
<dbReference type="Gene3D" id="3.30.200.20">
    <property type="entry name" value="Phosphorylase Kinase, domain 1"/>
    <property type="match status" value="1"/>
</dbReference>
<reference evidence="6 7" key="1">
    <citation type="submission" date="2016-07" db="EMBL/GenBank/DDBJ databases">
        <title>Pervasive Adenine N6-methylation of Active Genes in Fungi.</title>
        <authorList>
            <consortium name="DOE Joint Genome Institute"/>
            <person name="Mondo S.J."/>
            <person name="Dannebaum R.O."/>
            <person name="Kuo R.C."/>
            <person name="Labutti K."/>
            <person name="Haridas S."/>
            <person name="Kuo A."/>
            <person name="Salamov A."/>
            <person name="Ahrendt S.R."/>
            <person name="Lipzen A."/>
            <person name="Sullivan W."/>
            <person name="Andreopoulos W.B."/>
            <person name="Clum A."/>
            <person name="Lindquist E."/>
            <person name="Daum C."/>
            <person name="Ramamoorthy G.K."/>
            <person name="Gryganskyi A."/>
            <person name="Culley D."/>
            <person name="Magnuson J.K."/>
            <person name="James T.Y."/>
            <person name="O'Malley M.A."/>
            <person name="Stajich J.E."/>
            <person name="Spatafora J.W."/>
            <person name="Visel A."/>
            <person name="Grigoriev I.V."/>
        </authorList>
    </citation>
    <scope>NUCLEOTIDE SEQUENCE [LARGE SCALE GENOMIC DNA]</scope>
    <source>
        <strain evidence="6 7">NRRL 1336</strain>
    </source>
</reference>
<dbReference type="GO" id="GO:0005524">
    <property type="term" value="F:ATP binding"/>
    <property type="evidence" value="ECO:0007669"/>
    <property type="project" value="UniProtKB-UniRule"/>
</dbReference>
<dbReference type="SUPFAM" id="SSF56112">
    <property type="entry name" value="Protein kinase-like (PK-like)"/>
    <property type="match status" value="1"/>
</dbReference>
<evidence type="ECO:0000256" key="4">
    <source>
        <dbReference type="RuleBase" id="RU000304"/>
    </source>
</evidence>
<dbReference type="InterPro" id="IPR017441">
    <property type="entry name" value="Protein_kinase_ATP_BS"/>
</dbReference>
<dbReference type="AlphaFoldDB" id="A0A1X2HXJ7"/>
<dbReference type="GO" id="GO:0035556">
    <property type="term" value="P:intracellular signal transduction"/>
    <property type="evidence" value="ECO:0007669"/>
    <property type="project" value="TreeGrafter"/>
</dbReference>